<keyword evidence="2" id="KW-1185">Reference proteome</keyword>
<dbReference type="Proteomes" id="UP000001542">
    <property type="component" value="Unassembled WGS sequence"/>
</dbReference>
<dbReference type="SUPFAM" id="SSF52058">
    <property type="entry name" value="L domain-like"/>
    <property type="match status" value="1"/>
</dbReference>
<dbReference type="PANTHER" id="PTHR45661:SF3">
    <property type="entry name" value="IG-LIKE DOMAIN-CONTAINING PROTEIN"/>
    <property type="match status" value="1"/>
</dbReference>
<dbReference type="InParanoid" id="A2G3Q3"/>
<organism evidence="1 2">
    <name type="scientific">Trichomonas vaginalis (strain ATCC PRA-98 / G3)</name>
    <dbReference type="NCBI Taxonomy" id="412133"/>
    <lineage>
        <taxon>Eukaryota</taxon>
        <taxon>Metamonada</taxon>
        <taxon>Parabasalia</taxon>
        <taxon>Trichomonadida</taxon>
        <taxon>Trichomonadidae</taxon>
        <taxon>Trichomonas</taxon>
    </lineage>
</organism>
<dbReference type="STRING" id="5722.A2G3Q3"/>
<reference evidence="1" key="2">
    <citation type="journal article" date="2007" name="Science">
        <title>Draft genome sequence of the sexually transmitted pathogen Trichomonas vaginalis.</title>
        <authorList>
            <person name="Carlton J.M."/>
            <person name="Hirt R.P."/>
            <person name="Silva J.C."/>
            <person name="Delcher A.L."/>
            <person name="Schatz M."/>
            <person name="Zhao Q."/>
            <person name="Wortman J.R."/>
            <person name="Bidwell S.L."/>
            <person name="Alsmark U.C.M."/>
            <person name="Besteiro S."/>
            <person name="Sicheritz-Ponten T."/>
            <person name="Noel C.J."/>
            <person name="Dacks J.B."/>
            <person name="Foster P.G."/>
            <person name="Simillion C."/>
            <person name="Van de Peer Y."/>
            <person name="Miranda-Saavedra D."/>
            <person name="Barton G.J."/>
            <person name="Westrop G.D."/>
            <person name="Mueller S."/>
            <person name="Dessi D."/>
            <person name="Fiori P.L."/>
            <person name="Ren Q."/>
            <person name="Paulsen I."/>
            <person name="Zhang H."/>
            <person name="Bastida-Corcuera F.D."/>
            <person name="Simoes-Barbosa A."/>
            <person name="Brown M.T."/>
            <person name="Hayes R.D."/>
            <person name="Mukherjee M."/>
            <person name="Okumura C.Y."/>
            <person name="Schneider R."/>
            <person name="Smith A.J."/>
            <person name="Vanacova S."/>
            <person name="Villalvazo M."/>
            <person name="Haas B.J."/>
            <person name="Pertea M."/>
            <person name="Feldblyum T.V."/>
            <person name="Utterback T.R."/>
            <person name="Shu C.L."/>
            <person name="Osoegawa K."/>
            <person name="de Jong P.J."/>
            <person name="Hrdy I."/>
            <person name="Horvathova L."/>
            <person name="Zubacova Z."/>
            <person name="Dolezal P."/>
            <person name="Malik S.B."/>
            <person name="Logsdon J.M. Jr."/>
            <person name="Henze K."/>
            <person name="Gupta A."/>
            <person name="Wang C.C."/>
            <person name="Dunne R.L."/>
            <person name="Upcroft J.A."/>
            <person name="Upcroft P."/>
            <person name="White O."/>
            <person name="Salzberg S.L."/>
            <person name="Tang P."/>
            <person name="Chiu C.-H."/>
            <person name="Lee Y.-S."/>
            <person name="Embley T.M."/>
            <person name="Coombs G.H."/>
            <person name="Mottram J.C."/>
            <person name="Tachezy J."/>
            <person name="Fraser-Liggett C.M."/>
            <person name="Johnson P.J."/>
        </authorList>
    </citation>
    <scope>NUCLEOTIDE SEQUENCE [LARGE SCALE GENOMIC DNA]</scope>
    <source>
        <strain evidence="1">G3</strain>
    </source>
</reference>
<evidence type="ECO:0000313" key="2">
    <source>
        <dbReference type="Proteomes" id="UP000001542"/>
    </source>
</evidence>
<dbReference type="EMBL" id="DS114339">
    <property type="protein sequence ID" value="EAX88215.1"/>
    <property type="molecule type" value="Genomic_DNA"/>
</dbReference>
<sequence>MPPNCQKISAGCFRYTTSLTRLDIPDTLKTIEYQVNPYYRAFDHSAISRFVLSPTSNLENIGGDSFADSKLTSIYIPKKTIFYAASFQNCPIEEIVIHPENPYYKTKDLVVFSDNNSTIYFVSPFKTGEYTVPSYVTKIGQSAFRTCSLSKVTIGNQVTNIETWCFAQSKIREIILPSNMLSIPEAMFAFCGTISTIQIPDSVTKIGLWAFYYCDRLNKIDLPKNLITLGDEVFRGCHKLKNLTLSAKLKEIGVGLFTDVGNINIISLNPEIFIDGFIMYKDSNQTLFSYYGVTENADLTIINKCNFIGKGIFTGKNLRNIYFDNNENISLDSYVFDSSTIKTISFPSGLKSLGIGTFQYCSKLSTVSFQGTMISSIPEKCFYQCSSLKSITLPTSITTIGKSAFEGCENIGDIGISKLENLQTISDSAFLKSGLTTANLANSVTLVGSRAFLQSRIANLTINCNIQNDLCRSCTNLKTLTMNDGVTEIGPYAFSGCSELTGFIIPQNLRRILDFAFESCSSLSSVRMVMYCTLESVEGGCFYGCINLKKIELSTYDRSYLFQNSALTFYNQSKLIIFLPYSGIINFVAPMDMKEIGRCAFMGSPSLQRVFFNGNKIETIGYQAFRDCRNLNLIFFASSNSITIGNNAFIGCPMLRKCGAFSIPESLQPKFIEQDIPKIAFSNDCPSLNSCQAIRCSPISIFSITPFITMLIS</sequence>
<dbReference type="Gene3D" id="3.80.10.10">
    <property type="entry name" value="Ribonuclease Inhibitor"/>
    <property type="match status" value="3"/>
</dbReference>
<accession>A2G3Q3</accession>
<dbReference type="InterPro" id="IPR026906">
    <property type="entry name" value="LRR_5"/>
</dbReference>
<dbReference type="VEuPathDB" id="TrichDB:TVAG_043310"/>
<dbReference type="AlphaFoldDB" id="A2G3Q3"/>
<evidence type="ECO:0000313" key="1">
    <source>
        <dbReference type="EMBL" id="EAX88215.1"/>
    </source>
</evidence>
<name>A2G3Q3_TRIV3</name>
<dbReference type="VEuPathDB" id="TrichDB:TVAGG3_0837110"/>
<reference evidence="1" key="1">
    <citation type="submission" date="2006-10" db="EMBL/GenBank/DDBJ databases">
        <authorList>
            <person name="Amadeo P."/>
            <person name="Zhao Q."/>
            <person name="Wortman J."/>
            <person name="Fraser-Liggett C."/>
            <person name="Carlton J."/>
        </authorList>
    </citation>
    <scope>NUCLEOTIDE SEQUENCE</scope>
    <source>
        <strain evidence="1">G3</strain>
    </source>
</reference>
<gene>
    <name evidence="1" type="ORF">TVAG_043310</name>
</gene>
<proteinExistence type="predicted"/>
<dbReference type="KEGG" id="tva:4745870"/>
<protein>
    <submittedName>
        <fullName evidence="1">Surface antigen BspA-like</fullName>
    </submittedName>
</protein>
<dbReference type="RefSeq" id="XP_001301145.1">
    <property type="nucleotide sequence ID" value="XM_001301144.1"/>
</dbReference>
<dbReference type="PANTHER" id="PTHR45661">
    <property type="entry name" value="SURFACE ANTIGEN"/>
    <property type="match status" value="1"/>
</dbReference>
<dbReference type="InterPro" id="IPR032675">
    <property type="entry name" value="LRR_dom_sf"/>
</dbReference>
<dbReference type="InterPro" id="IPR053139">
    <property type="entry name" value="Surface_bspA-like"/>
</dbReference>
<dbReference type="Pfam" id="PF13306">
    <property type="entry name" value="LRR_5"/>
    <property type="match status" value="5"/>
</dbReference>